<feature type="compositionally biased region" description="Polar residues" evidence="9">
    <location>
        <begin position="456"/>
        <end position="474"/>
    </location>
</feature>
<feature type="region of interest" description="Disordered" evidence="9">
    <location>
        <begin position="541"/>
        <end position="609"/>
    </location>
</feature>
<proteinExistence type="inferred from homology"/>
<dbReference type="InterPro" id="IPR036875">
    <property type="entry name" value="Znf_CCHC_sf"/>
</dbReference>
<dbReference type="GO" id="GO:0003724">
    <property type="term" value="F:RNA helicase activity"/>
    <property type="evidence" value="ECO:0007669"/>
    <property type="project" value="UniProtKB-EC"/>
</dbReference>
<dbReference type="SMART" id="SM00343">
    <property type="entry name" value="ZnF_C2HC"/>
    <property type="match status" value="5"/>
</dbReference>
<comment type="similarity">
    <text evidence="1">Belongs to the DEAD box helicase family. DDX4/VASA subfamily.</text>
</comment>
<feature type="domain" description="Helicase ATP-binding" evidence="11">
    <location>
        <begin position="926"/>
        <end position="1110"/>
    </location>
</feature>
<keyword evidence="7" id="KW-0479">Metal-binding</keyword>
<feature type="domain" description="CCHC-type" evidence="10">
    <location>
        <begin position="800"/>
        <end position="815"/>
    </location>
</feature>
<dbReference type="InterPro" id="IPR001878">
    <property type="entry name" value="Znf_CCHC"/>
</dbReference>
<feature type="compositionally biased region" description="Polar residues" evidence="9">
    <location>
        <begin position="158"/>
        <end position="179"/>
    </location>
</feature>
<name>A0A8R1E1Q6_CAEJA</name>
<dbReference type="Pfam" id="PF00270">
    <property type="entry name" value="DEAD"/>
    <property type="match status" value="1"/>
</dbReference>
<dbReference type="PANTHER" id="PTHR47958">
    <property type="entry name" value="ATP-DEPENDENT RNA HELICASE DBP3"/>
    <property type="match status" value="1"/>
</dbReference>
<dbReference type="InterPro" id="IPR014014">
    <property type="entry name" value="RNA_helicase_DEAD_Q_motif"/>
</dbReference>
<feature type="compositionally biased region" description="Polar residues" evidence="9">
    <location>
        <begin position="386"/>
        <end position="406"/>
    </location>
</feature>
<feature type="domain" description="DEAD-box RNA helicase Q" evidence="13">
    <location>
        <begin position="895"/>
        <end position="923"/>
    </location>
</feature>
<evidence type="ECO:0000313" key="15">
    <source>
        <dbReference type="Proteomes" id="UP000005237"/>
    </source>
</evidence>
<feature type="domain" description="Helicase C-terminal" evidence="12">
    <location>
        <begin position="1145"/>
        <end position="1298"/>
    </location>
</feature>
<feature type="domain" description="CCHC-type" evidence="10">
    <location>
        <begin position="732"/>
        <end position="747"/>
    </location>
</feature>
<dbReference type="InterPro" id="IPR001650">
    <property type="entry name" value="Helicase_C-like"/>
</dbReference>
<dbReference type="Pfam" id="PF00098">
    <property type="entry name" value="zf-CCHC"/>
    <property type="match status" value="5"/>
</dbReference>
<keyword evidence="4" id="KW-0378">Hydrolase</keyword>
<evidence type="ECO:0000256" key="6">
    <source>
        <dbReference type="ARBA" id="ARBA00022840"/>
    </source>
</evidence>
<reference evidence="14" key="2">
    <citation type="submission" date="2022-06" db="UniProtKB">
        <authorList>
            <consortium name="EnsemblMetazoa"/>
        </authorList>
    </citation>
    <scope>IDENTIFICATION</scope>
    <source>
        <strain evidence="14">DF5081</strain>
    </source>
</reference>
<evidence type="ECO:0000256" key="2">
    <source>
        <dbReference type="ARBA" id="ARBA00012552"/>
    </source>
</evidence>
<dbReference type="Pfam" id="PF00271">
    <property type="entry name" value="Helicase_C"/>
    <property type="match status" value="1"/>
</dbReference>
<evidence type="ECO:0000256" key="5">
    <source>
        <dbReference type="ARBA" id="ARBA00022806"/>
    </source>
</evidence>
<evidence type="ECO:0000256" key="7">
    <source>
        <dbReference type="PROSITE-ProRule" id="PRU00047"/>
    </source>
</evidence>
<dbReference type="PROSITE" id="PS00039">
    <property type="entry name" value="DEAD_ATP_HELICASE"/>
    <property type="match status" value="1"/>
</dbReference>
<keyword evidence="7" id="KW-0862">Zinc</keyword>
<keyword evidence="15" id="KW-1185">Reference proteome</keyword>
<dbReference type="GO" id="GO:0016787">
    <property type="term" value="F:hydrolase activity"/>
    <property type="evidence" value="ECO:0007669"/>
    <property type="project" value="UniProtKB-KW"/>
</dbReference>
<dbReference type="GO" id="GO:0003676">
    <property type="term" value="F:nucleic acid binding"/>
    <property type="evidence" value="ECO:0007669"/>
    <property type="project" value="InterPro"/>
</dbReference>
<dbReference type="SUPFAM" id="SSF57756">
    <property type="entry name" value="Retrovirus zinc finger-like domains"/>
    <property type="match status" value="3"/>
</dbReference>
<dbReference type="EnsemblMetazoa" id="CJA16280b.1">
    <property type="protein sequence ID" value="CJA16280b.1"/>
    <property type="gene ID" value="WBGene00135484"/>
</dbReference>
<dbReference type="PROSITE" id="PS51192">
    <property type="entry name" value="HELICASE_ATP_BIND_1"/>
    <property type="match status" value="1"/>
</dbReference>
<dbReference type="PROSITE" id="PS50158">
    <property type="entry name" value="ZF_CCHC"/>
    <property type="match status" value="5"/>
</dbReference>
<sequence>MSFSDDGWGLDENVEVSTAPYVEKPASPAQIPVLSRAPLTLNRESNGARGFAVSDDRWGLNEHVEVCTAPYVEKPASPAQIPVLSRAPLTLNRESNGARGFAVSDDRWGLNEHVEVCTAPYVEKPASPAQIPVLSRAPLTLNRESNGDLGFAVQKSEFVSQPQNGQSSGKVSRITNLPTQVDEKPVRQILPPRSERGTSNSTSRKDVGMEPSVTKYPSLKTSSTGGQPASFGGQLPDNKLTFAKQSSSRFDGQNTRSAMKPTDFGEDAFGKQDDRNSSSRFDINESNSSLTSLEFGEFPHKSISRKVSEAQKPLVLGREGMHSRNSLRYDRYDIDTPKNMVSSGSEKSYGAGFGSSKPSGFGGTQTTPGGFGSMTKEPGFGGDRGVTQSNGFGGSQESSNGFGSRTNETRKYSGFVTEKLYSRFDKVQNSFDEISSRGKESLKHPLAEDEKPSSEFGESQESSKSFGSMSNESFKPSEFGDEEPPSEVARVKGASEFDGAQESYRALGSVSKESIKPSGFGGDEPPTEVAAVKEAIEFDGAKELSRPLGSVSNESIKPSGFGGDEPPTKVSEVKEASVFGGSQTPSNALGSISNESIKPSGFGGDEPSTEVVRVKEVSVFGRYQAPSNALASRSNESLKSSGFGGDEPDGFSATVKNRPVFGSGVAGESKGFGFSGNSGFGASAGFGATSNSGFGSPFGGNKFGSGDNGFSKNEFGDGVGRFGDNQERKSGCFNCGKDGHRKDQCSEPPKVSTCRNCGEEGHFSRECEKPKVPNGPCRNCGIEGHYSRDCTEPRVPNGPCRNCGQPGHFAKDCENERVHVEPVGACRRCGEEGHWSSDCPTRARDLQGNILVPYEVQFVPETELFEDAVDNDSRICFDQKVYASTGSYNIPDYATFDEFKLLPPKLNKNLKRMKINRPTPIQKASFFPILSGTDVVACAHTGSGKTLAFLIPFATQLLEDVTSYDGVRDDKPSPGLLIVAPTRELACQTFDTARQLTYETGLKCGIAYGGYARNANIQHLRSFEQLNILVATMGRLQDFLESGDVSLEKLRYIVLDEADRMVDANDFGLEVSKIIGPPAERVAQTVLFSASFSENLQRDNLPDFVRKGYTMLQVDKFGTANEKIDQQFLSVSRSEKRSELCKLIGLDENTYTILPEARIQHEKTLIFVNTVKFSDSLACFLCNAGVQSIPMHSHQNQEQRDRTLNDFRRGKWMCMVASNVCARGLNISGLDHVINYDMPDKSGFDEYVNRIGRTARAGFTGFATSFVDLQADREIISSLVDVLAEAGKEVPEWLADIKENEEAFNDEEDPDEKW</sequence>
<feature type="domain" description="CCHC-type" evidence="10">
    <location>
        <begin position="826"/>
        <end position="840"/>
    </location>
</feature>
<organism evidence="14 15">
    <name type="scientific">Caenorhabditis japonica</name>
    <dbReference type="NCBI Taxonomy" id="281687"/>
    <lineage>
        <taxon>Eukaryota</taxon>
        <taxon>Metazoa</taxon>
        <taxon>Ecdysozoa</taxon>
        <taxon>Nematoda</taxon>
        <taxon>Chromadorea</taxon>
        <taxon>Rhabditida</taxon>
        <taxon>Rhabditina</taxon>
        <taxon>Rhabditomorpha</taxon>
        <taxon>Rhabditoidea</taxon>
        <taxon>Rhabditidae</taxon>
        <taxon>Peloderinae</taxon>
        <taxon>Caenorhabditis</taxon>
    </lineage>
</organism>
<evidence type="ECO:0000259" key="10">
    <source>
        <dbReference type="PROSITE" id="PS50158"/>
    </source>
</evidence>
<dbReference type="InterPro" id="IPR014001">
    <property type="entry name" value="Helicase_ATP-bd"/>
</dbReference>
<accession>A0A8R1E1Q6</accession>
<evidence type="ECO:0000256" key="8">
    <source>
        <dbReference type="PROSITE-ProRule" id="PRU00552"/>
    </source>
</evidence>
<dbReference type="GO" id="GO:0019899">
    <property type="term" value="F:enzyme binding"/>
    <property type="evidence" value="ECO:0007669"/>
    <property type="project" value="UniProtKB-ARBA"/>
</dbReference>
<evidence type="ECO:0000313" key="14">
    <source>
        <dbReference type="EnsemblMetazoa" id="CJA16280b.1"/>
    </source>
</evidence>
<dbReference type="PROSITE" id="PS51194">
    <property type="entry name" value="HELICASE_CTER"/>
    <property type="match status" value="1"/>
</dbReference>
<dbReference type="InterPro" id="IPR000629">
    <property type="entry name" value="RNA-helicase_DEAD-box_CS"/>
</dbReference>
<dbReference type="InterPro" id="IPR011545">
    <property type="entry name" value="DEAD/DEAH_box_helicase_dom"/>
</dbReference>
<feature type="region of interest" description="Disordered" evidence="9">
    <location>
        <begin position="434"/>
        <end position="527"/>
    </location>
</feature>
<dbReference type="PROSITE" id="PS51195">
    <property type="entry name" value="Q_MOTIF"/>
    <property type="match status" value="1"/>
</dbReference>
<feature type="compositionally biased region" description="Basic and acidic residues" evidence="9">
    <location>
        <begin position="268"/>
        <end position="277"/>
    </location>
</feature>
<keyword evidence="7" id="KW-0863">Zinc-finger</keyword>
<dbReference type="Gene3D" id="4.10.60.10">
    <property type="entry name" value="Zinc finger, CCHC-type"/>
    <property type="match status" value="3"/>
</dbReference>
<feature type="compositionally biased region" description="Polar residues" evidence="9">
    <location>
        <begin position="580"/>
        <end position="597"/>
    </location>
</feature>
<keyword evidence="5" id="KW-0347">Helicase</keyword>
<dbReference type="GO" id="GO:0043186">
    <property type="term" value="C:P granule"/>
    <property type="evidence" value="ECO:0007669"/>
    <property type="project" value="UniProtKB-ARBA"/>
</dbReference>
<dbReference type="InterPro" id="IPR027417">
    <property type="entry name" value="P-loop_NTPase"/>
</dbReference>
<evidence type="ECO:0000259" key="13">
    <source>
        <dbReference type="PROSITE" id="PS51195"/>
    </source>
</evidence>
<dbReference type="SMART" id="SM00487">
    <property type="entry name" value="DEXDc"/>
    <property type="match status" value="1"/>
</dbReference>
<dbReference type="EC" id="3.6.4.13" evidence="2"/>
<feature type="region of interest" description="Disordered" evidence="9">
    <location>
        <begin position="336"/>
        <end position="408"/>
    </location>
</feature>
<feature type="compositionally biased region" description="Low complexity" evidence="9">
    <location>
        <begin position="354"/>
        <end position="368"/>
    </location>
</feature>
<reference evidence="15" key="1">
    <citation type="submission" date="2010-08" db="EMBL/GenBank/DDBJ databases">
        <authorList>
            <consortium name="Caenorhabditis japonica Sequencing Consortium"/>
            <person name="Wilson R.K."/>
        </authorList>
    </citation>
    <scope>NUCLEOTIDE SEQUENCE [LARGE SCALE GENOMIC DNA]</scope>
    <source>
        <strain evidence="15">DF5081</strain>
    </source>
</reference>
<evidence type="ECO:0000259" key="11">
    <source>
        <dbReference type="PROSITE" id="PS51192"/>
    </source>
</evidence>
<evidence type="ECO:0000256" key="4">
    <source>
        <dbReference type="ARBA" id="ARBA00022801"/>
    </source>
</evidence>
<feature type="compositionally biased region" description="Polar residues" evidence="9">
    <location>
        <begin position="243"/>
        <end position="257"/>
    </location>
</feature>
<keyword evidence="3" id="KW-0547">Nucleotide-binding</keyword>
<feature type="short sequence motif" description="Q motif" evidence="8">
    <location>
        <begin position="895"/>
        <end position="923"/>
    </location>
</feature>
<dbReference type="SMART" id="SM00490">
    <property type="entry name" value="HELICc"/>
    <property type="match status" value="1"/>
</dbReference>
<evidence type="ECO:0000259" key="12">
    <source>
        <dbReference type="PROSITE" id="PS51194"/>
    </source>
</evidence>
<dbReference type="Gene3D" id="3.40.50.300">
    <property type="entry name" value="P-loop containing nucleotide triphosphate hydrolases"/>
    <property type="match status" value="2"/>
</dbReference>
<dbReference type="SUPFAM" id="SSF52540">
    <property type="entry name" value="P-loop containing nucleoside triphosphate hydrolases"/>
    <property type="match status" value="1"/>
</dbReference>
<evidence type="ECO:0000256" key="9">
    <source>
        <dbReference type="SAM" id="MobiDB-lite"/>
    </source>
</evidence>
<dbReference type="CDD" id="cd18787">
    <property type="entry name" value="SF2_C_DEAD"/>
    <property type="match status" value="1"/>
</dbReference>
<evidence type="ECO:0000256" key="1">
    <source>
        <dbReference type="ARBA" id="ARBA00010132"/>
    </source>
</evidence>
<feature type="domain" description="CCHC-type" evidence="10">
    <location>
        <begin position="777"/>
        <end position="792"/>
    </location>
</feature>
<dbReference type="Proteomes" id="UP000005237">
    <property type="component" value="Unassembled WGS sequence"/>
</dbReference>
<dbReference type="GO" id="GO:0008270">
    <property type="term" value="F:zinc ion binding"/>
    <property type="evidence" value="ECO:0007669"/>
    <property type="project" value="UniProtKB-KW"/>
</dbReference>
<dbReference type="GO" id="GO:0005524">
    <property type="term" value="F:ATP binding"/>
    <property type="evidence" value="ECO:0007669"/>
    <property type="project" value="UniProtKB-KW"/>
</dbReference>
<evidence type="ECO:0000256" key="3">
    <source>
        <dbReference type="ARBA" id="ARBA00022741"/>
    </source>
</evidence>
<protein>
    <recommendedName>
        <fullName evidence="2">RNA helicase</fullName>
        <ecNumber evidence="2">3.6.4.13</ecNumber>
    </recommendedName>
</protein>
<feature type="compositionally biased region" description="Basic and acidic residues" evidence="9">
    <location>
        <begin position="434"/>
        <end position="453"/>
    </location>
</feature>
<feature type="domain" description="CCHC-type" evidence="10">
    <location>
        <begin position="754"/>
        <end position="769"/>
    </location>
</feature>
<feature type="region of interest" description="Disordered" evidence="9">
    <location>
        <begin position="158"/>
        <end position="284"/>
    </location>
</feature>
<keyword evidence="6" id="KW-0067">ATP-binding</keyword>